<dbReference type="Pfam" id="PF01753">
    <property type="entry name" value="zf-MYND"/>
    <property type="match status" value="1"/>
</dbReference>
<evidence type="ECO:0000259" key="4">
    <source>
        <dbReference type="Pfam" id="PF01753"/>
    </source>
</evidence>
<dbReference type="InterPro" id="IPR002893">
    <property type="entry name" value="Znf_MYND"/>
</dbReference>
<sequence>MSSNVPSALRLKALEKMPLTARRIALAAAEGSLGDLDIIHKRCEQSEDPKVAQGYLPVVYALLDPKYIPTPDMFEASRFGVERTAYIAEEAITILWYARYLPEPVHRTLWPRVWLWIQFFEVYSTLQDAKYFAQTCGRMLQSVRYMCAFPRLAVEVLETPDVARFIGKLWAALVHHPETSSQHATILAVYDFLVYGEMDALNDEIAREVAEGVQNFDWKVDRSAYINQRLVALADSQEYSDAVRFHGLLLICYALRNQELYDNDFISTLAKTLLILSTREFDPEIPAAMVVELILTILETAFKLPETLSELLPAAMRAGLVSALIGLARHPRMDDAKDALEPFISNIACKGMMLYPVVEAAADCRVPLPSAGGKYVDEGLGKACDELVQVVQDRTRLLAYYKSEAHQTKRMCSNPLCPKVVPETRLRRCSGCLSAFFCTKDCARAAREIEHRHTCPIFRELDLVQQSRAPKRFDHFLRVILLRDYRARKLEILLMMLASMLHHPQAARSHGPPIIEFDYRSGPLCLRHTTPRDLDDSQSLFTRWTPTVTGRSAKYVLSLHHVVLPVCGGSVLRFDYVLCSPRAEELVGALRKIAKRARVARDLNLDAGVGVLRAEQPQLYAEVVKLSEKQWDEVYR</sequence>
<keyword evidence="1" id="KW-0479">Metal-binding</keyword>
<evidence type="ECO:0000256" key="2">
    <source>
        <dbReference type="ARBA" id="ARBA00022771"/>
    </source>
</evidence>
<proteinExistence type="predicted"/>
<reference evidence="5" key="1">
    <citation type="submission" date="2014-09" db="EMBL/GenBank/DDBJ databases">
        <title>Genome sequence of the luminous mushroom Mycena chlorophos for searching fungal bioluminescence genes.</title>
        <authorList>
            <person name="Tanaka Y."/>
            <person name="Kasuga D."/>
            <person name="Oba Y."/>
            <person name="Hase S."/>
            <person name="Sato K."/>
            <person name="Oba Y."/>
            <person name="Sakakibara Y."/>
        </authorList>
    </citation>
    <scope>NUCLEOTIDE SEQUENCE</scope>
</reference>
<protein>
    <recommendedName>
        <fullName evidence="4">MYND-type domain-containing protein</fullName>
    </recommendedName>
</protein>
<dbReference type="Proteomes" id="UP000815677">
    <property type="component" value="Unassembled WGS sequence"/>
</dbReference>
<gene>
    <name evidence="5" type="ORF">MCHLO_16583</name>
</gene>
<feature type="domain" description="MYND-type" evidence="4">
    <location>
        <begin position="417"/>
        <end position="455"/>
    </location>
</feature>
<dbReference type="Gene3D" id="6.10.140.2220">
    <property type="match status" value="1"/>
</dbReference>
<dbReference type="EMBL" id="DF849951">
    <property type="protein sequence ID" value="GAT60447.1"/>
    <property type="molecule type" value="Genomic_DNA"/>
</dbReference>
<organism evidence="5 6">
    <name type="scientific">Mycena chlorophos</name>
    <name type="common">Agaric fungus</name>
    <name type="synonym">Agaricus chlorophos</name>
    <dbReference type="NCBI Taxonomy" id="658473"/>
    <lineage>
        <taxon>Eukaryota</taxon>
        <taxon>Fungi</taxon>
        <taxon>Dikarya</taxon>
        <taxon>Basidiomycota</taxon>
        <taxon>Agaricomycotina</taxon>
        <taxon>Agaricomycetes</taxon>
        <taxon>Agaricomycetidae</taxon>
        <taxon>Agaricales</taxon>
        <taxon>Marasmiineae</taxon>
        <taxon>Mycenaceae</taxon>
        <taxon>Mycena</taxon>
    </lineage>
</organism>
<name>A0ABQ0MB52_MYCCL</name>
<dbReference type="Gene3D" id="1.10.220.160">
    <property type="match status" value="1"/>
</dbReference>
<evidence type="ECO:0000256" key="3">
    <source>
        <dbReference type="ARBA" id="ARBA00022833"/>
    </source>
</evidence>
<keyword evidence="2" id="KW-0863">Zinc-finger</keyword>
<evidence type="ECO:0000313" key="6">
    <source>
        <dbReference type="Proteomes" id="UP000815677"/>
    </source>
</evidence>
<evidence type="ECO:0000256" key="1">
    <source>
        <dbReference type="ARBA" id="ARBA00022723"/>
    </source>
</evidence>
<keyword evidence="6" id="KW-1185">Reference proteome</keyword>
<evidence type="ECO:0000313" key="5">
    <source>
        <dbReference type="EMBL" id="GAT60447.1"/>
    </source>
</evidence>
<dbReference type="SUPFAM" id="SSF144232">
    <property type="entry name" value="HIT/MYND zinc finger-like"/>
    <property type="match status" value="1"/>
</dbReference>
<accession>A0ABQ0MB52</accession>
<keyword evidence="3" id="KW-0862">Zinc</keyword>